<reference evidence="2 3" key="1">
    <citation type="journal article" date="2020" name="bioRxiv">
        <title>A chromosome-scale genome assembly for the Fusarium oxysporum strain Fo5176 to establish a model Arabidopsis-fungal pathosystem.</title>
        <authorList>
            <person name="Fokkens L."/>
            <person name="Guo L."/>
            <person name="Dora S."/>
            <person name="Wang B."/>
            <person name="Ye K."/>
            <person name="Sanchez-Rodriguez C."/>
            <person name="Croll D."/>
        </authorList>
    </citation>
    <scope>NUCLEOTIDE SEQUENCE [LARGE SCALE GENOMIC DNA]</scope>
    <source>
        <strain evidence="2 3">Fo5176</strain>
    </source>
</reference>
<feature type="compositionally biased region" description="Polar residues" evidence="1">
    <location>
        <begin position="57"/>
        <end position="81"/>
    </location>
</feature>
<evidence type="ECO:0000256" key="1">
    <source>
        <dbReference type="SAM" id="MobiDB-lite"/>
    </source>
</evidence>
<feature type="compositionally biased region" description="Basic and acidic residues" evidence="1">
    <location>
        <begin position="421"/>
        <end position="450"/>
    </location>
</feature>
<dbReference type="EMBL" id="JACDXP010000004">
    <property type="protein sequence ID" value="KAF6524919.1"/>
    <property type="molecule type" value="Genomic_DNA"/>
</dbReference>
<protein>
    <recommendedName>
        <fullName evidence="4">CCHC-type domain-containing protein</fullName>
    </recommendedName>
</protein>
<evidence type="ECO:0000313" key="2">
    <source>
        <dbReference type="EMBL" id="KAF6524919.1"/>
    </source>
</evidence>
<sequence length="494" mass="55727">MSYPEPRLKDLGEVAAQHDSPVFLQMSDGEISEHDRGYPEEDLQEGYHDIDGDDDLMTSNNIPLPNSTSPGENPNSAAPTNPIDQALLERTLGDLGDLVKFSLHMMIAQNYHNGISLTQIKETVMQQRPATIVDTRGKIRVKLNEEDCLKVRDDLKTKGVISKFFNAGHPWDSITDMRLAGDQVMLLTTVDEDSEAKIRLQSSMLRTILNLNPNTKVVPKRYHLAISDYQGRSDETPRSQKARWSHWNKVYIADAFTSCGTLILCLESEKDALKLWRDGNVTLGFQKAPAKPIDIRALAVWCRNCSRPSHLQRECTQQTRCGKCAKAHQTSLCRSTGPYRCVNCPESHRSDSIHCKNGDVVKMMSECEKWRKAGPSWAKTAEQPQLPDETLMSQLRSYQNTAAGQAFLSTFMTAPTPQDQAFDKKSSQSKDGMTERKEMKRKVEPKDVFNDKNGVNFEWVATSQRNQRQMDLEKRETAANPRRPGRPSKKSRGG</sequence>
<feature type="compositionally biased region" description="Basic and acidic residues" evidence="1">
    <location>
        <begin position="31"/>
        <end position="50"/>
    </location>
</feature>
<gene>
    <name evidence="2" type="ORF">HZS61_010714</name>
</gene>
<comment type="caution">
    <text evidence="2">The sequence shown here is derived from an EMBL/GenBank/DDBJ whole genome shotgun (WGS) entry which is preliminary data.</text>
</comment>
<feature type="region of interest" description="Disordered" evidence="1">
    <location>
        <begin position="1"/>
        <end position="81"/>
    </location>
</feature>
<evidence type="ECO:0000313" key="3">
    <source>
        <dbReference type="Proteomes" id="UP000593570"/>
    </source>
</evidence>
<feature type="compositionally biased region" description="Basic residues" evidence="1">
    <location>
        <begin position="483"/>
        <end position="494"/>
    </location>
</feature>
<feature type="compositionally biased region" description="Basic and acidic residues" evidence="1">
    <location>
        <begin position="1"/>
        <end position="12"/>
    </location>
</feature>
<feature type="compositionally biased region" description="Basic and acidic residues" evidence="1">
    <location>
        <begin position="468"/>
        <end position="477"/>
    </location>
</feature>
<dbReference type="Proteomes" id="UP000593570">
    <property type="component" value="Unassembled WGS sequence"/>
</dbReference>
<accession>A0A8H6GVH9</accession>
<name>A0A8H6GVH9_FUSOX</name>
<dbReference type="AlphaFoldDB" id="A0A8H6GVH9"/>
<feature type="region of interest" description="Disordered" evidence="1">
    <location>
        <begin position="415"/>
        <end position="494"/>
    </location>
</feature>
<evidence type="ECO:0008006" key="4">
    <source>
        <dbReference type="Google" id="ProtNLM"/>
    </source>
</evidence>
<organism evidence="2 3">
    <name type="scientific">Fusarium oxysporum f. sp. conglutinans</name>
    <dbReference type="NCBI Taxonomy" id="100902"/>
    <lineage>
        <taxon>Eukaryota</taxon>
        <taxon>Fungi</taxon>
        <taxon>Dikarya</taxon>
        <taxon>Ascomycota</taxon>
        <taxon>Pezizomycotina</taxon>
        <taxon>Sordariomycetes</taxon>
        <taxon>Hypocreomycetidae</taxon>
        <taxon>Hypocreales</taxon>
        <taxon>Nectriaceae</taxon>
        <taxon>Fusarium</taxon>
        <taxon>Fusarium oxysporum species complex</taxon>
    </lineage>
</organism>
<proteinExistence type="predicted"/>